<dbReference type="Gene3D" id="1.10.8.60">
    <property type="match status" value="2"/>
</dbReference>
<dbReference type="FunFam" id="3.40.50.300:FF:000025">
    <property type="entry name" value="ATP-dependent Clp protease subunit"/>
    <property type="match status" value="1"/>
</dbReference>
<evidence type="ECO:0000313" key="10">
    <source>
        <dbReference type="Proteomes" id="UP000231567"/>
    </source>
</evidence>
<dbReference type="Proteomes" id="UP000231567">
    <property type="component" value="Unassembled WGS sequence"/>
</dbReference>
<dbReference type="PANTHER" id="PTHR11638">
    <property type="entry name" value="ATP-DEPENDENT CLP PROTEASE"/>
    <property type="match status" value="1"/>
</dbReference>
<dbReference type="InterPro" id="IPR018368">
    <property type="entry name" value="ClpA/B_CS1"/>
</dbReference>
<feature type="coiled-coil region" evidence="6">
    <location>
        <begin position="444"/>
        <end position="491"/>
    </location>
</feature>
<dbReference type="Pfam" id="PF07724">
    <property type="entry name" value="AAA_2"/>
    <property type="match status" value="1"/>
</dbReference>
<evidence type="ECO:0000256" key="6">
    <source>
        <dbReference type="SAM" id="Coils"/>
    </source>
</evidence>
<dbReference type="AlphaFoldDB" id="A0A2G9YRP4"/>
<dbReference type="PROSITE" id="PS51903">
    <property type="entry name" value="CLP_R"/>
    <property type="match status" value="1"/>
</dbReference>
<name>A0A2G9YRP4_9BACT</name>
<proteinExistence type="predicted"/>
<keyword evidence="4" id="KW-0143">Chaperone</keyword>
<dbReference type="InterPro" id="IPR001943">
    <property type="entry name" value="UVR_dom"/>
</dbReference>
<dbReference type="GO" id="GO:0005737">
    <property type="term" value="C:cytoplasm"/>
    <property type="evidence" value="ECO:0007669"/>
    <property type="project" value="TreeGrafter"/>
</dbReference>
<dbReference type="Pfam" id="PF17871">
    <property type="entry name" value="AAA_lid_9"/>
    <property type="match status" value="1"/>
</dbReference>
<dbReference type="Pfam" id="PF02861">
    <property type="entry name" value="Clp_N"/>
    <property type="match status" value="1"/>
</dbReference>
<dbReference type="InterPro" id="IPR041546">
    <property type="entry name" value="ClpA/ClpB_AAA_lid"/>
</dbReference>
<dbReference type="PROSITE" id="PS50151">
    <property type="entry name" value="UVR"/>
    <property type="match status" value="1"/>
</dbReference>
<comment type="caution">
    <text evidence="9">The sequence shown here is derived from an EMBL/GenBank/DDBJ whole genome shotgun (WGS) entry which is preliminary data.</text>
</comment>
<keyword evidence="1 5" id="KW-0677">Repeat</keyword>
<dbReference type="GO" id="GO:0034605">
    <property type="term" value="P:cellular response to heat"/>
    <property type="evidence" value="ECO:0007669"/>
    <property type="project" value="TreeGrafter"/>
</dbReference>
<evidence type="ECO:0000256" key="5">
    <source>
        <dbReference type="PROSITE-ProRule" id="PRU01251"/>
    </source>
</evidence>
<dbReference type="SMART" id="SM00382">
    <property type="entry name" value="AAA"/>
    <property type="match status" value="2"/>
</dbReference>
<dbReference type="Pfam" id="PF10431">
    <property type="entry name" value="ClpB_D2-small"/>
    <property type="match status" value="1"/>
</dbReference>
<feature type="domain" description="Clp R" evidence="8">
    <location>
        <begin position="7"/>
        <end position="144"/>
    </location>
</feature>
<dbReference type="Gene3D" id="4.10.860.10">
    <property type="entry name" value="UVR domain"/>
    <property type="match status" value="1"/>
</dbReference>
<keyword evidence="6" id="KW-0175">Coiled coil</keyword>
<dbReference type="PRINTS" id="PR00300">
    <property type="entry name" value="CLPPROTEASEA"/>
</dbReference>
<dbReference type="CDD" id="cd19499">
    <property type="entry name" value="RecA-like_ClpB_Hsp104-like"/>
    <property type="match status" value="1"/>
</dbReference>
<dbReference type="InterPro" id="IPR027417">
    <property type="entry name" value="P-loop_NTPase"/>
</dbReference>
<evidence type="ECO:0000256" key="3">
    <source>
        <dbReference type="ARBA" id="ARBA00022840"/>
    </source>
</evidence>
<dbReference type="FunFam" id="3.40.50.300:FF:000010">
    <property type="entry name" value="Chaperone clpB 1, putative"/>
    <property type="match status" value="1"/>
</dbReference>
<keyword evidence="9" id="KW-0645">Protease</keyword>
<dbReference type="SUPFAM" id="SSF52540">
    <property type="entry name" value="P-loop containing nucleoside triphosphate hydrolases"/>
    <property type="match status" value="2"/>
</dbReference>
<dbReference type="GO" id="GO:0006508">
    <property type="term" value="P:proteolysis"/>
    <property type="evidence" value="ECO:0007669"/>
    <property type="project" value="UniProtKB-KW"/>
</dbReference>
<evidence type="ECO:0000259" key="7">
    <source>
        <dbReference type="PROSITE" id="PS50151"/>
    </source>
</evidence>
<dbReference type="InterPro" id="IPR003959">
    <property type="entry name" value="ATPase_AAA_core"/>
</dbReference>
<dbReference type="CDD" id="cd00009">
    <property type="entry name" value="AAA"/>
    <property type="match status" value="1"/>
</dbReference>
<dbReference type="EMBL" id="PCRM01000009">
    <property type="protein sequence ID" value="PIP21904.1"/>
    <property type="molecule type" value="Genomic_DNA"/>
</dbReference>
<dbReference type="InterPro" id="IPR019489">
    <property type="entry name" value="Clp_ATPase_C"/>
</dbReference>
<gene>
    <name evidence="9" type="ORF">COX39_00380</name>
</gene>
<keyword evidence="9" id="KW-0378">Hydrolase</keyword>
<dbReference type="Pfam" id="PF00004">
    <property type="entry name" value="AAA"/>
    <property type="match status" value="1"/>
</dbReference>
<dbReference type="Gene3D" id="1.10.1780.10">
    <property type="entry name" value="Clp, N-terminal domain"/>
    <property type="match status" value="1"/>
</dbReference>
<dbReference type="InterPro" id="IPR036628">
    <property type="entry name" value="Clp_N_dom_sf"/>
</dbReference>
<evidence type="ECO:0000259" key="8">
    <source>
        <dbReference type="PROSITE" id="PS51903"/>
    </source>
</evidence>
<dbReference type="InterPro" id="IPR003593">
    <property type="entry name" value="AAA+_ATPase"/>
</dbReference>
<dbReference type="PROSITE" id="PS00870">
    <property type="entry name" value="CLPAB_1"/>
    <property type="match status" value="1"/>
</dbReference>
<organism evidence="9 10">
    <name type="scientific">Candidatus Nealsonbacteria bacterium CG23_combo_of_CG06-09_8_20_14_all_40_13</name>
    <dbReference type="NCBI Taxonomy" id="1974724"/>
    <lineage>
        <taxon>Bacteria</taxon>
        <taxon>Candidatus Nealsoniibacteriota</taxon>
    </lineage>
</organism>
<dbReference type="InterPro" id="IPR004176">
    <property type="entry name" value="Clp_R_N"/>
</dbReference>
<accession>A0A2G9YRP4</accession>
<dbReference type="GO" id="GO:0016887">
    <property type="term" value="F:ATP hydrolysis activity"/>
    <property type="evidence" value="ECO:0007669"/>
    <property type="project" value="InterPro"/>
</dbReference>
<reference evidence="9 10" key="1">
    <citation type="submission" date="2017-09" db="EMBL/GenBank/DDBJ databases">
        <title>Depth-based differentiation of microbial function through sediment-hosted aquifers and enrichment of novel symbionts in the deep terrestrial subsurface.</title>
        <authorList>
            <person name="Probst A.J."/>
            <person name="Ladd B."/>
            <person name="Jarett J.K."/>
            <person name="Geller-Mcgrath D.E."/>
            <person name="Sieber C.M."/>
            <person name="Emerson J.B."/>
            <person name="Anantharaman K."/>
            <person name="Thomas B.C."/>
            <person name="Malmstrom R."/>
            <person name="Stieglmeier M."/>
            <person name="Klingl A."/>
            <person name="Woyke T."/>
            <person name="Ryan C.M."/>
            <person name="Banfield J.F."/>
        </authorList>
    </citation>
    <scope>NUCLEOTIDE SEQUENCE [LARGE SCALE GENOMIC DNA]</scope>
    <source>
        <strain evidence="9">CG23_combo_of_CG06-09_8_20_14_all_40_13</strain>
    </source>
</reference>
<keyword evidence="3 9" id="KW-0067">ATP-binding</keyword>
<evidence type="ECO:0000256" key="2">
    <source>
        <dbReference type="ARBA" id="ARBA00022741"/>
    </source>
</evidence>
<sequence length="842" mass="94233">MPKDDIFNKFSDNSRKVLINAQKIAKSINSAITSAHVLLAIVSTEGTLSHDILKDHLISADQIRLVISLRNLRPKAHSGLTVEVKKILKLAVKKASEFGHTSVDPEHILLAVASNKDCLGYQMIAQIGVNPNHIKQQIERLFDELIEVDEMIQKRLDQTKNMGDQNNQDFIGEPDIDIPSATFPTFQPAKSRSGASSLDYFATDLTNLAKASKLDPITGRDKEILRVMQILSRRTKNNPVLIGEPGVGKTAIVEGLAQKIVARQVPTNLQSKRILMLDLALLVAGTMYRGQFEERIKKVIDEIIKSQNTIIFIDELHTIVGAGSAEGSMDAANILKPALAKGQIRLIGATTLDDYRKNIEKDTALERRLQPVKVSEPTIAETISILKVIRPKYEQFHQIKITDEAILAAAELSAHYINDRFLPDKAIDLIDEAAAATKIENPVKSKDETLKQKLEEKLADITKQKDMAVNKEQFEKAAQLKTEEIRLLNELALFSKKNKPATKVIEKEIIAKIVSQWTGIPLQTLIKDEKDKFINLEKILKAKIVGQDDVLKLICRAVRRSKIGIANPNRPIGSFIFLGPTGVGKTELAKVIAKVVFGENALIKIDMSEFMERHNVSRLVGAPPGYVGYEEAGKLTETVRRNPYSLILFDEIEKAHPEIFNILLQILEDGVLTDAKGRKVNFKNTIIIMTSNIGVRELSHAAIGFHAKESKITKQATNEYRQMKEKVLEGLKESFRPEFLNRVDKVIVFKPLTMDAILKIVNLQLDELSAKLHQEGFAISFDKKIADFIATKGFHPEFGARPIRRTISDHIEDQLSEFILQDKYKKGDKIKASVEKGKIVFR</sequence>
<evidence type="ECO:0000256" key="1">
    <source>
        <dbReference type="ARBA" id="ARBA00022737"/>
    </source>
</evidence>
<dbReference type="Gene3D" id="3.40.50.300">
    <property type="entry name" value="P-loop containing nucleotide triphosphate hydrolases"/>
    <property type="match status" value="2"/>
</dbReference>
<dbReference type="GO" id="GO:0008233">
    <property type="term" value="F:peptidase activity"/>
    <property type="evidence" value="ECO:0007669"/>
    <property type="project" value="UniProtKB-KW"/>
</dbReference>
<keyword evidence="2" id="KW-0547">Nucleotide-binding</keyword>
<dbReference type="PANTHER" id="PTHR11638:SF175">
    <property type="entry name" value="ATP-DEPENDENT CLP PROTEASE, ATP-BINDING SUBUNIT CLPC"/>
    <property type="match status" value="1"/>
</dbReference>
<dbReference type="SMART" id="SM01086">
    <property type="entry name" value="ClpB_D2-small"/>
    <property type="match status" value="1"/>
</dbReference>
<dbReference type="SUPFAM" id="SSF81923">
    <property type="entry name" value="Double Clp-N motif"/>
    <property type="match status" value="2"/>
</dbReference>
<dbReference type="InterPro" id="IPR050130">
    <property type="entry name" value="ClpA_ClpB"/>
</dbReference>
<protein>
    <submittedName>
        <fullName evidence="9">ATP-dependent Clp protease ATP-binding subunit ClpC</fullName>
    </submittedName>
</protein>
<evidence type="ECO:0000313" key="9">
    <source>
        <dbReference type="EMBL" id="PIP21904.1"/>
    </source>
</evidence>
<evidence type="ECO:0000256" key="4">
    <source>
        <dbReference type="ARBA" id="ARBA00023186"/>
    </source>
</evidence>
<feature type="domain" description="UVR" evidence="7">
    <location>
        <begin position="455"/>
        <end position="490"/>
    </location>
</feature>
<dbReference type="GO" id="GO:0005524">
    <property type="term" value="F:ATP binding"/>
    <property type="evidence" value="ECO:0007669"/>
    <property type="project" value="UniProtKB-KW"/>
</dbReference>
<dbReference type="InterPro" id="IPR001270">
    <property type="entry name" value="ClpA/B"/>
</dbReference>